<gene>
    <name evidence="1" type="ORF">RJT34_25040</name>
</gene>
<protein>
    <submittedName>
        <fullName evidence="1">Uncharacterized protein</fullName>
    </submittedName>
</protein>
<evidence type="ECO:0000313" key="1">
    <source>
        <dbReference type="EMBL" id="KAK7279978.1"/>
    </source>
</evidence>
<dbReference type="Proteomes" id="UP001359559">
    <property type="component" value="Unassembled WGS sequence"/>
</dbReference>
<sequence>MERYYYWYNYGEQLPPRPSAVTVQQSYYEVGGNRDTYTNMEQMVMDHVGPSTGCMLEHDDQTGNEDDDVEEDPNLEVKRFYDWLVAAKTPLWDGCQSHTELSVSLAALSLKANYNLLGGCFNRMVESMV</sequence>
<proteinExistence type="predicted"/>
<accession>A0AAN9FXC6</accession>
<dbReference type="EMBL" id="JAYKXN010000006">
    <property type="protein sequence ID" value="KAK7279978.1"/>
    <property type="molecule type" value="Genomic_DNA"/>
</dbReference>
<comment type="caution">
    <text evidence="1">The sequence shown here is derived from an EMBL/GenBank/DDBJ whole genome shotgun (WGS) entry which is preliminary data.</text>
</comment>
<keyword evidence="2" id="KW-1185">Reference proteome</keyword>
<organism evidence="1 2">
    <name type="scientific">Clitoria ternatea</name>
    <name type="common">Butterfly pea</name>
    <dbReference type="NCBI Taxonomy" id="43366"/>
    <lineage>
        <taxon>Eukaryota</taxon>
        <taxon>Viridiplantae</taxon>
        <taxon>Streptophyta</taxon>
        <taxon>Embryophyta</taxon>
        <taxon>Tracheophyta</taxon>
        <taxon>Spermatophyta</taxon>
        <taxon>Magnoliopsida</taxon>
        <taxon>eudicotyledons</taxon>
        <taxon>Gunneridae</taxon>
        <taxon>Pentapetalae</taxon>
        <taxon>rosids</taxon>
        <taxon>fabids</taxon>
        <taxon>Fabales</taxon>
        <taxon>Fabaceae</taxon>
        <taxon>Papilionoideae</taxon>
        <taxon>50 kb inversion clade</taxon>
        <taxon>NPAAA clade</taxon>
        <taxon>indigoferoid/millettioid clade</taxon>
        <taxon>Phaseoleae</taxon>
        <taxon>Clitoria</taxon>
    </lineage>
</organism>
<reference evidence="1 2" key="1">
    <citation type="submission" date="2024-01" db="EMBL/GenBank/DDBJ databases">
        <title>The genomes of 5 underutilized Papilionoideae crops provide insights into root nodulation and disease resistance.</title>
        <authorList>
            <person name="Yuan L."/>
        </authorList>
    </citation>
    <scope>NUCLEOTIDE SEQUENCE [LARGE SCALE GENOMIC DNA]</scope>
    <source>
        <strain evidence="1">LY-2023</strain>
        <tissue evidence="1">Leaf</tissue>
    </source>
</reference>
<name>A0AAN9FXC6_CLITE</name>
<dbReference type="AlphaFoldDB" id="A0AAN9FXC6"/>
<evidence type="ECO:0000313" key="2">
    <source>
        <dbReference type="Proteomes" id="UP001359559"/>
    </source>
</evidence>